<accession>A0A4C2EMY7</accession>
<keyword evidence="2" id="KW-1185">Reference proteome</keyword>
<comment type="caution">
    <text evidence="1">The sequence shown here is derived from an EMBL/GenBank/DDBJ whole genome shotgun (WGS) entry which is preliminary data.</text>
</comment>
<reference evidence="1 2" key="1">
    <citation type="submission" date="2019-02" db="EMBL/GenBank/DDBJ databases">
        <title>Haloarcula mannanilyticum sp. nov., a mannan degrading haloarchaeon isolated from commercial salt.</title>
        <authorList>
            <person name="Enomoto S."/>
            <person name="Shimane Y."/>
            <person name="Kamekura M."/>
            <person name="Ito T."/>
            <person name="Moriya O."/>
            <person name="Ihara K."/>
            <person name="Takahashi-Ando N."/>
            <person name="Fukushima Y."/>
            <person name="Yoshida Y."/>
            <person name="Usama R."/>
            <person name="Takai K."/>
            <person name="Minegishi H."/>
        </authorList>
    </citation>
    <scope>NUCLEOTIDE SEQUENCE [LARGE SCALE GENOMIC DNA]</scope>
    <source>
        <strain evidence="1 2">MD130-1</strain>
    </source>
</reference>
<organism evidence="1 2">
    <name type="scientific">Haloarcula mannanilytica</name>
    <dbReference type="NCBI Taxonomy" id="2509225"/>
    <lineage>
        <taxon>Archaea</taxon>
        <taxon>Methanobacteriati</taxon>
        <taxon>Methanobacteriota</taxon>
        <taxon>Stenosarchaea group</taxon>
        <taxon>Halobacteria</taxon>
        <taxon>Halobacteriales</taxon>
        <taxon>Haloarculaceae</taxon>
        <taxon>Haloarcula</taxon>
    </lineage>
</organism>
<dbReference type="Proteomes" id="UP000304382">
    <property type="component" value="Unassembled WGS sequence"/>
</dbReference>
<dbReference type="OrthoDB" id="275677at2157"/>
<gene>
    <name evidence="1" type="ORF">Harman_38790</name>
</gene>
<proteinExistence type="predicted"/>
<protein>
    <submittedName>
        <fullName evidence="1">Uncharacterized protein</fullName>
    </submittedName>
</protein>
<sequence>MTEHNNRRDVLKTIAGGLTLTTLLSGIGGAKTDKHDDELVHADGTTIHTFRSNGSYYQYVETVVSQDLKEAYGTKSIQLAPENIPRKALPNEITEQNKTIEEKVDEVSVFGTNRQHTIAEKQIGVDVVGTFGSGDAPDDYEGPKFVYKTAEEAEDLGKRKAPINIIWSDSVDNSADDVYSYMHERGWTHPWYVPPSKSRYIMYDGNAKVEEEHIYKEIDKSKQWHIRVWDVDENEVAVIGQAHKDPYDHNQIGNKPWQFDSARSEALSDWNDWGYETDDSTINTGYTKWDTHDGWIGAVY</sequence>
<dbReference type="EMBL" id="BIXZ01000012">
    <property type="protein sequence ID" value="GCF15944.1"/>
    <property type="molecule type" value="Genomic_DNA"/>
</dbReference>
<dbReference type="RefSeq" id="WP_137685343.1">
    <property type="nucleotide sequence ID" value="NZ_BIXZ01000012.1"/>
</dbReference>
<dbReference type="AlphaFoldDB" id="A0A4C2EMY7"/>
<name>A0A4C2EMY7_9EURY</name>
<evidence type="ECO:0000313" key="1">
    <source>
        <dbReference type="EMBL" id="GCF15944.1"/>
    </source>
</evidence>
<evidence type="ECO:0000313" key="2">
    <source>
        <dbReference type="Proteomes" id="UP000304382"/>
    </source>
</evidence>